<feature type="domain" description="Zinc-ribbon" evidence="1">
    <location>
        <begin position="3"/>
        <end position="80"/>
    </location>
</feature>
<dbReference type="Pfam" id="PF15887">
    <property type="entry name" value="Peptidase_Mx"/>
    <property type="match status" value="1"/>
</dbReference>
<name>A0A1B8TRN9_9FLAO</name>
<organism evidence="2 3">
    <name type="scientific">Polaribacter reichenbachii</name>
    <dbReference type="NCBI Taxonomy" id="996801"/>
    <lineage>
        <taxon>Bacteria</taxon>
        <taxon>Pseudomonadati</taxon>
        <taxon>Bacteroidota</taxon>
        <taxon>Flavobacteriia</taxon>
        <taxon>Flavobacteriales</taxon>
        <taxon>Flavobacteriaceae</taxon>
    </lineage>
</organism>
<sequence>MNVFQCPNCSNTVYFENTSCENCDSTLGYSIDDDDFRVPEDNDLKFCKNYIYNNCNWLIDINDENDFCTACQLNRVIPNKRDFDDFNKCEQLEFAKHRLIYQLYKLKLPLVAKNLNNKGIAFDFLSENNKENKLTGHANGVVTIILSEADAVHRAQLKKEMNEPYRTLLGHFRHEIGHYYWMLFFEKEHLQSFRKLFGDERKDYGKSLEAHYKNGPQKDWNLNFISNYASSHPWEDWAETWAHYLHIIDTLETASSLGISFANSKTILSKDCVSNFDDPYKIKDFRKIFNASITLTSAANSLNRAMGLPDIYPFVIPEPVYYKLEFIHNLLFNNSWNLK</sequence>
<evidence type="ECO:0000313" key="2">
    <source>
        <dbReference type="EMBL" id="OBY62376.1"/>
    </source>
</evidence>
<dbReference type="InterPro" id="IPR011201">
    <property type="entry name" value="Zinc-ribbon_6_bact"/>
</dbReference>
<dbReference type="InterPro" id="IPR031321">
    <property type="entry name" value="UCP012641"/>
</dbReference>
<dbReference type="PIRSF" id="PIRSF012641">
    <property type="entry name" value="UCP012641"/>
    <property type="match status" value="1"/>
</dbReference>
<dbReference type="RefSeq" id="WP_068363856.1">
    <property type="nucleotide sequence ID" value="NZ_CP019419.1"/>
</dbReference>
<gene>
    <name evidence="2" type="ORF">LPB301_14795</name>
</gene>
<reference evidence="3" key="1">
    <citation type="submission" date="2016-02" db="EMBL/GenBank/DDBJ databases">
        <title>Paenibacillus sp. LPB0068, isolated from Crassostrea gigas.</title>
        <authorList>
            <person name="Shin S.-K."/>
            <person name="Yi H."/>
        </authorList>
    </citation>
    <scope>NUCLEOTIDE SEQUENCE [LARGE SCALE GENOMIC DNA]</scope>
    <source>
        <strain evidence="3">KCTC 23969</strain>
    </source>
</reference>
<accession>A0A1B8TRN9</accession>
<dbReference type="AlphaFoldDB" id="A0A1B8TRN9"/>
<proteinExistence type="predicted"/>
<evidence type="ECO:0000313" key="3">
    <source>
        <dbReference type="Proteomes" id="UP000092612"/>
    </source>
</evidence>
<dbReference type="Proteomes" id="UP000092612">
    <property type="component" value="Unassembled WGS sequence"/>
</dbReference>
<dbReference type="Pfam" id="PF10005">
    <property type="entry name" value="Zn_ribbon_DZR_6"/>
    <property type="match status" value="1"/>
</dbReference>
<dbReference type="OrthoDB" id="256753at2"/>
<dbReference type="Gene3D" id="3.40.390.70">
    <property type="match status" value="1"/>
</dbReference>
<dbReference type="STRING" id="996801.BW723_00895"/>
<evidence type="ECO:0000259" key="1">
    <source>
        <dbReference type="Pfam" id="PF10005"/>
    </source>
</evidence>
<comment type="caution">
    <text evidence="2">The sequence shown here is derived from an EMBL/GenBank/DDBJ whole genome shotgun (WGS) entry which is preliminary data.</text>
</comment>
<dbReference type="EMBL" id="LSFL01000036">
    <property type="protein sequence ID" value="OBY62376.1"/>
    <property type="molecule type" value="Genomic_DNA"/>
</dbReference>
<dbReference type="KEGG" id="prn:BW723_00895"/>
<protein>
    <recommendedName>
        <fullName evidence="1">Zinc-ribbon domain-containing protein</fullName>
    </recommendedName>
</protein>
<keyword evidence="3" id="KW-1185">Reference proteome</keyword>